<dbReference type="OMA" id="CIDSESH"/>
<evidence type="ECO:0000313" key="3">
    <source>
        <dbReference type="EMBL" id="KOM56779.1"/>
    </source>
</evidence>
<dbReference type="AlphaFoldDB" id="A0A0L9VPU9"/>
<dbReference type="SMART" id="SM00579">
    <property type="entry name" value="FBD"/>
    <property type="match status" value="1"/>
</dbReference>
<evidence type="ECO:0000259" key="1">
    <source>
        <dbReference type="PROSITE" id="PS50181"/>
    </source>
</evidence>
<evidence type="ECO:0000313" key="2">
    <source>
        <dbReference type="EMBL" id="KAG2383763.1"/>
    </source>
</evidence>
<dbReference type="InterPro" id="IPR055411">
    <property type="entry name" value="LRR_FXL15/At3g58940/PEG3-like"/>
</dbReference>
<dbReference type="Proteomes" id="UP000743370">
    <property type="component" value="Unassembled WGS sequence"/>
</dbReference>
<dbReference type="OrthoDB" id="1434964at2759"/>
<dbReference type="CDD" id="cd22160">
    <property type="entry name" value="F-box_AtFBL13-like"/>
    <property type="match status" value="1"/>
</dbReference>
<protein>
    <submittedName>
        <fullName evidence="2">F-box/FBD/LRR-repeat protein</fullName>
    </submittedName>
</protein>
<dbReference type="SUPFAM" id="SSF52047">
    <property type="entry name" value="RNI-like"/>
    <property type="match status" value="1"/>
</dbReference>
<dbReference type="Pfam" id="PF08387">
    <property type="entry name" value="FBD"/>
    <property type="match status" value="1"/>
</dbReference>
<accession>A0A0L9VPU9</accession>
<dbReference type="PANTHER" id="PTHR31900:SF34">
    <property type="entry name" value="EMB|CAB62440.1-RELATED"/>
    <property type="match status" value="1"/>
</dbReference>
<dbReference type="Proteomes" id="UP000053144">
    <property type="component" value="Chromosome 10"/>
</dbReference>
<reference evidence="2 5" key="3">
    <citation type="submission" date="2020-05" db="EMBL/GenBank/DDBJ databases">
        <title>Vigna angularis (adzuki bean) Var. LongXiaoDou No. 4 denovo assembly.</title>
        <authorList>
            <person name="Xiang H."/>
        </authorList>
    </citation>
    <scope>NUCLEOTIDE SEQUENCE [LARGE SCALE GENOMIC DNA]</scope>
    <source>
        <tissue evidence="2">Leaf</tissue>
    </source>
</reference>
<dbReference type="SMART" id="SM00256">
    <property type="entry name" value="FBOX"/>
    <property type="match status" value="1"/>
</dbReference>
<dbReference type="PROSITE" id="PS50181">
    <property type="entry name" value="FBOX"/>
    <property type="match status" value="1"/>
</dbReference>
<dbReference type="InterPro" id="IPR050232">
    <property type="entry name" value="FBL13/AtMIF1-like"/>
</dbReference>
<evidence type="ECO:0000313" key="4">
    <source>
        <dbReference type="Proteomes" id="UP000053144"/>
    </source>
</evidence>
<dbReference type="Gene3D" id="1.20.1280.50">
    <property type="match status" value="1"/>
</dbReference>
<reference evidence="3" key="2">
    <citation type="submission" date="2015-02" db="EMBL/GenBank/DDBJ databases">
        <authorList>
            <person name="Chooi Y.-H."/>
        </authorList>
    </citation>
    <scope>NUCLEOTIDE SEQUENCE</scope>
    <source>
        <tissue evidence="3">Seedling</tissue>
    </source>
</reference>
<dbReference type="Gramene" id="KOM56779">
    <property type="protein sequence ID" value="KOM56779"/>
    <property type="gene ID" value="LR48_Vigan10g267100"/>
</dbReference>
<dbReference type="Pfam" id="PF24758">
    <property type="entry name" value="LRR_At5g56370"/>
    <property type="match status" value="1"/>
</dbReference>
<dbReference type="STRING" id="3914.A0A0L9VPU9"/>
<sequence length="379" mass="43556">MMADDIISSFPDEILCHILSFLPTKHVVATSVLSKRWKFLWRSLPFFDFHYDGDLFDYDRNNEAYSHFLHSVDSFLLSRDRDEPLHRFRLRSDSTYGHPVSIQRWITPAVSGSVRHLDLCLDWGFVMPSVVFSCKTLVVLKLTFIRVENTFSVDLPLLKILHLNNISSPEGLDLSQLLSGCPNLEDLEVKGFISTTKGKFITLPKLVRASILEDLLPLEVVKDVEVLFLDSKYQQILDFDFQNLVRLELILQLSKDWLGVLEVLEHCPKLQTLLICIYKSSFDTFLAGHEEVVWSYPQSVPACISSHLKTCSLKYYSGSIDEIQFASYIMGNAKYLRIMKICIDSESHFTFGEKLHMERELSSCMKSSDTCTLSFEYSS</sequence>
<dbReference type="InterPro" id="IPR053781">
    <property type="entry name" value="F-box_AtFBL13-like"/>
</dbReference>
<dbReference type="Pfam" id="PF00646">
    <property type="entry name" value="F-box"/>
    <property type="match status" value="1"/>
</dbReference>
<organism evidence="3 4">
    <name type="scientific">Phaseolus angularis</name>
    <name type="common">Azuki bean</name>
    <name type="synonym">Vigna angularis</name>
    <dbReference type="NCBI Taxonomy" id="3914"/>
    <lineage>
        <taxon>Eukaryota</taxon>
        <taxon>Viridiplantae</taxon>
        <taxon>Streptophyta</taxon>
        <taxon>Embryophyta</taxon>
        <taxon>Tracheophyta</taxon>
        <taxon>Spermatophyta</taxon>
        <taxon>Magnoliopsida</taxon>
        <taxon>eudicotyledons</taxon>
        <taxon>Gunneridae</taxon>
        <taxon>Pentapetalae</taxon>
        <taxon>rosids</taxon>
        <taxon>fabids</taxon>
        <taxon>Fabales</taxon>
        <taxon>Fabaceae</taxon>
        <taxon>Papilionoideae</taxon>
        <taxon>50 kb inversion clade</taxon>
        <taxon>NPAAA clade</taxon>
        <taxon>indigoferoid/millettioid clade</taxon>
        <taxon>Phaseoleae</taxon>
        <taxon>Vigna</taxon>
    </lineage>
</organism>
<dbReference type="InterPro" id="IPR006566">
    <property type="entry name" value="FBD"/>
</dbReference>
<dbReference type="PANTHER" id="PTHR31900">
    <property type="entry name" value="F-BOX/RNI SUPERFAMILY PROTEIN-RELATED"/>
    <property type="match status" value="1"/>
</dbReference>
<proteinExistence type="predicted"/>
<feature type="domain" description="F-box" evidence="1">
    <location>
        <begin position="4"/>
        <end position="50"/>
    </location>
</feature>
<evidence type="ECO:0000313" key="5">
    <source>
        <dbReference type="Proteomes" id="UP000743370"/>
    </source>
</evidence>
<dbReference type="EMBL" id="JABFOF010000008">
    <property type="protein sequence ID" value="KAG2383763.1"/>
    <property type="molecule type" value="Genomic_DNA"/>
</dbReference>
<dbReference type="InterPro" id="IPR001810">
    <property type="entry name" value="F-box_dom"/>
</dbReference>
<gene>
    <name evidence="2" type="ORF">HKW66_Vig0256060</name>
    <name evidence="3" type="ORF">LR48_Vigan10g267100</name>
</gene>
<dbReference type="SUPFAM" id="SSF81383">
    <property type="entry name" value="F-box domain"/>
    <property type="match status" value="1"/>
</dbReference>
<name>A0A0L9VPU9_PHAAN</name>
<dbReference type="KEGG" id="var:108343762"/>
<dbReference type="InterPro" id="IPR036047">
    <property type="entry name" value="F-box-like_dom_sf"/>
</dbReference>
<dbReference type="EMBL" id="CM003380">
    <property type="protein sequence ID" value="KOM56779.1"/>
    <property type="molecule type" value="Genomic_DNA"/>
</dbReference>
<reference evidence="4" key="1">
    <citation type="journal article" date="2015" name="Proc. Natl. Acad. Sci. U.S.A.">
        <title>Genome sequencing of adzuki bean (Vigna angularis) provides insight into high starch and low fat accumulation and domestication.</title>
        <authorList>
            <person name="Yang K."/>
            <person name="Tian Z."/>
            <person name="Chen C."/>
            <person name="Luo L."/>
            <person name="Zhao B."/>
            <person name="Wang Z."/>
            <person name="Yu L."/>
            <person name="Li Y."/>
            <person name="Sun Y."/>
            <person name="Li W."/>
            <person name="Chen Y."/>
            <person name="Li Y."/>
            <person name="Zhang Y."/>
            <person name="Ai D."/>
            <person name="Zhao J."/>
            <person name="Shang C."/>
            <person name="Ma Y."/>
            <person name="Wu B."/>
            <person name="Wang M."/>
            <person name="Gao L."/>
            <person name="Sun D."/>
            <person name="Zhang P."/>
            <person name="Guo F."/>
            <person name="Wang W."/>
            <person name="Li Y."/>
            <person name="Wang J."/>
            <person name="Varshney R.K."/>
            <person name="Wang J."/>
            <person name="Ling H.Q."/>
            <person name="Wan P."/>
        </authorList>
    </citation>
    <scope>NUCLEOTIDE SEQUENCE</scope>
    <source>
        <strain evidence="4">cv. Jingnong 6</strain>
    </source>
</reference>